<dbReference type="AlphaFoldDB" id="A0A9P6JNJ1"/>
<protein>
    <submittedName>
        <fullName evidence="1">Uncharacterized protein</fullName>
    </submittedName>
</protein>
<proteinExistence type="predicted"/>
<gene>
    <name evidence="1" type="ORF">CPB83DRAFT_884227</name>
</gene>
<reference evidence="1" key="1">
    <citation type="submission" date="2020-11" db="EMBL/GenBank/DDBJ databases">
        <authorList>
            <consortium name="DOE Joint Genome Institute"/>
            <person name="Ahrendt S."/>
            <person name="Riley R."/>
            <person name="Andreopoulos W."/>
            <person name="Labutti K."/>
            <person name="Pangilinan J."/>
            <person name="Ruiz-Duenas F.J."/>
            <person name="Barrasa J.M."/>
            <person name="Sanchez-Garcia M."/>
            <person name="Camarero S."/>
            <person name="Miyauchi S."/>
            <person name="Serrano A."/>
            <person name="Linde D."/>
            <person name="Babiker R."/>
            <person name="Drula E."/>
            <person name="Ayuso-Fernandez I."/>
            <person name="Pacheco R."/>
            <person name="Padilla G."/>
            <person name="Ferreira P."/>
            <person name="Barriuso J."/>
            <person name="Kellner H."/>
            <person name="Castanera R."/>
            <person name="Alfaro M."/>
            <person name="Ramirez L."/>
            <person name="Pisabarro A.G."/>
            <person name="Kuo A."/>
            <person name="Tritt A."/>
            <person name="Lipzen A."/>
            <person name="He G."/>
            <person name="Yan M."/>
            <person name="Ng V."/>
            <person name="Cullen D."/>
            <person name="Martin F."/>
            <person name="Rosso M.-N."/>
            <person name="Henrissat B."/>
            <person name="Hibbett D."/>
            <person name="Martinez A.T."/>
            <person name="Grigoriev I.V."/>
        </authorList>
    </citation>
    <scope>NUCLEOTIDE SEQUENCE</scope>
    <source>
        <strain evidence="1">CBS 506.95</strain>
    </source>
</reference>
<sequence>MYHCKAPFFAARHTDNGASLPNTVLDAWEDIYDPEFPDVGELKNAAHLTLRIASFWDVFVIVKAKEVPLKGGNAVASMYFEYMLLDGEARASSSHSVVDKSCLVPSKAFAISARGSVLAKFPLLRELIMDISSLKSRDIARICYKHSSILRLKHIRRVDFCSERRFWYETKQTHISSENRSIASLLLRWRQQRID</sequence>
<evidence type="ECO:0000313" key="1">
    <source>
        <dbReference type="EMBL" id="KAF9527447.1"/>
    </source>
</evidence>
<dbReference type="EMBL" id="MU157861">
    <property type="protein sequence ID" value="KAF9527447.1"/>
    <property type="molecule type" value="Genomic_DNA"/>
</dbReference>
<organism evidence="1 2">
    <name type="scientific">Crepidotus variabilis</name>
    <dbReference type="NCBI Taxonomy" id="179855"/>
    <lineage>
        <taxon>Eukaryota</taxon>
        <taxon>Fungi</taxon>
        <taxon>Dikarya</taxon>
        <taxon>Basidiomycota</taxon>
        <taxon>Agaricomycotina</taxon>
        <taxon>Agaricomycetes</taxon>
        <taxon>Agaricomycetidae</taxon>
        <taxon>Agaricales</taxon>
        <taxon>Agaricineae</taxon>
        <taxon>Crepidotaceae</taxon>
        <taxon>Crepidotus</taxon>
    </lineage>
</organism>
<dbReference type="Proteomes" id="UP000807306">
    <property type="component" value="Unassembled WGS sequence"/>
</dbReference>
<accession>A0A9P6JNJ1</accession>
<name>A0A9P6JNJ1_9AGAR</name>
<evidence type="ECO:0000313" key="2">
    <source>
        <dbReference type="Proteomes" id="UP000807306"/>
    </source>
</evidence>
<keyword evidence="2" id="KW-1185">Reference proteome</keyword>
<comment type="caution">
    <text evidence="1">The sequence shown here is derived from an EMBL/GenBank/DDBJ whole genome shotgun (WGS) entry which is preliminary data.</text>
</comment>